<keyword evidence="6" id="KW-0378">Hydrolase</keyword>
<comment type="subcellular location">
    <subcellularLocation>
        <location evidence="2">Cell membrane</location>
        <topology evidence="2">Single-pass type II membrane protein</topology>
    </subcellularLocation>
</comment>
<evidence type="ECO:0000313" key="13">
    <source>
        <dbReference type="Proteomes" id="UP000791440"/>
    </source>
</evidence>
<dbReference type="PANTHER" id="PTHR11733">
    <property type="entry name" value="ZINC METALLOPROTEASE FAMILY M13 NEPRILYSIN-RELATED"/>
    <property type="match status" value="1"/>
</dbReference>
<dbReference type="InterPro" id="IPR001005">
    <property type="entry name" value="SANT/Myb"/>
</dbReference>
<proteinExistence type="inferred from homology"/>
<feature type="transmembrane region" description="Helical" evidence="10">
    <location>
        <begin position="143"/>
        <end position="163"/>
    </location>
</feature>
<evidence type="ECO:0000313" key="12">
    <source>
        <dbReference type="EMBL" id="KAG6450618.1"/>
    </source>
</evidence>
<evidence type="ECO:0000259" key="11">
    <source>
        <dbReference type="SMART" id="SM00717"/>
    </source>
</evidence>
<evidence type="ECO:0000256" key="9">
    <source>
        <dbReference type="SAM" id="MobiDB-lite"/>
    </source>
</evidence>
<keyword evidence="5" id="KW-0479">Metal-binding</keyword>
<feature type="region of interest" description="Disordered" evidence="9">
    <location>
        <begin position="28"/>
        <end position="57"/>
    </location>
</feature>
<evidence type="ECO:0000256" key="6">
    <source>
        <dbReference type="ARBA" id="ARBA00022801"/>
    </source>
</evidence>
<keyword evidence="13" id="KW-1185">Reference proteome</keyword>
<evidence type="ECO:0000256" key="10">
    <source>
        <dbReference type="SAM" id="Phobius"/>
    </source>
</evidence>
<comment type="similarity">
    <text evidence="3">Belongs to the peptidase M13 family.</text>
</comment>
<dbReference type="GO" id="GO:0016485">
    <property type="term" value="P:protein processing"/>
    <property type="evidence" value="ECO:0007669"/>
    <property type="project" value="TreeGrafter"/>
</dbReference>
<dbReference type="InterPro" id="IPR006578">
    <property type="entry name" value="MADF-dom"/>
</dbReference>
<evidence type="ECO:0000256" key="1">
    <source>
        <dbReference type="ARBA" id="ARBA00001947"/>
    </source>
</evidence>
<evidence type="ECO:0000256" key="2">
    <source>
        <dbReference type="ARBA" id="ARBA00004401"/>
    </source>
</evidence>
<name>A0A922CM93_MANSE</name>
<keyword evidence="10" id="KW-0812">Transmembrane</keyword>
<dbReference type="SMART" id="SM00717">
    <property type="entry name" value="SANT"/>
    <property type="match status" value="2"/>
</dbReference>
<keyword evidence="7" id="KW-0862">Zinc</keyword>
<comment type="caution">
    <text evidence="12">The sequence shown here is derived from an EMBL/GenBank/DDBJ whole genome shotgun (WGS) entry which is preliminary data.</text>
</comment>
<dbReference type="EMBL" id="JH668390">
    <property type="protein sequence ID" value="KAG6450618.1"/>
    <property type="molecule type" value="Genomic_DNA"/>
</dbReference>
<dbReference type="CDD" id="cd08662">
    <property type="entry name" value="M13"/>
    <property type="match status" value="1"/>
</dbReference>
<feature type="compositionally biased region" description="Polar residues" evidence="9">
    <location>
        <begin position="38"/>
        <end position="47"/>
    </location>
</feature>
<dbReference type="PANTHER" id="PTHR11733:SF167">
    <property type="entry name" value="FI17812P1-RELATED"/>
    <property type="match status" value="1"/>
</dbReference>
<feature type="domain" description="Myb-like" evidence="11">
    <location>
        <begin position="1571"/>
        <end position="1628"/>
    </location>
</feature>
<dbReference type="Pfam" id="PF05649">
    <property type="entry name" value="Peptidase_M13_N"/>
    <property type="match status" value="2"/>
</dbReference>
<dbReference type="InterPro" id="IPR008753">
    <property type="entry name" value="Peptidase_M13_N"/>
</dbReference>
<evidence type="ECO:0000256" key="8">
    <source>
        <dbReference type="ARBA" id="ARBA00023049"/>
    </source>
</evidence>
<gene>
    <name evidence="12" type="ORF">O3G_MSEX006670</name>
</gene>
<protein>
    <recommendedName>
        <fullName evidence="11">Myb-like domain-containing protein</fullName>
    </recommendedName>
</protein>
<dbReference type="InterPro" id="IPR018497">
    <property type="entry name" value="Peptidase_M13_C"/>
</dbReference>
<dbReference type="Pfam" id="PF10545">
    <property type="entry name" value="MADF_DNA_bdg"/>
    <property type="match status" value="1"/>
</dbReference>
<organism evidence="12 13">
    <name type="scientific">Manduca sexta</name>
    <name type="common">Tobacco hawkmoth</name>
    <name type="synonym">Tobacco hornworm</name>
    <dbReference type="NCBI Taxonomy" id="7130"/>
    <lineage>
        <taxon>Eukaryota</taxon>
        <taxon>Metazoa</taxon>
        <taxon>Ecdysozoa</taxon>
        <taxon>Arthropoda</taxon>
        <taxon>Hexapoda</taxon>
        <taxon>Insecta</taxon>
        <taxon>Pterygota</taxon>
        <taxon>Neoptera</taxon>
        <taxon>Endopterygota</taxon>
        <taxon>Lepidoptera</taxon>
        <taxon>Glossata</taxon>
        <taxon>Ditrysia</taxon>
        <taxon>Bombycoidea</taxon>
        <taxon>Sphingidae</taxon>
        <taxon>Sphinginae</taxon>
        <taxon>Sphingini</taxon>
        <taxon>Manduca</taxon>
    </lineage>
</organism>
<keyword evidence="4" id="KW-0645">Protease</keyword>
<comment type="cofactor">
    <cofactor evidence="1">
        <name>Zn(2+)</name>
        <dbReference type="ChEBI" id="CHEBI:29105"/>
    </cofactor>
</comment>
<sequence>MVSREGLKSEAARTRRQITAALHDARALVMASPPDTPTELSTPSVTMESSPEPSPGPEVVNKFNWLKQVHANRRNPFVKPRPSLTRESSAADLYSRENSSNDFFQNSRVNLFETSPRPEATSNSYKKGMTFIAWHQRTRLERVLLGMTTMLFLVVILTSFMLVTMQGPTDLPMPPCYKPDSEESSVCLSGSCIYTASEVIKALDETQDPCEDFYEFACGGWIRNNPIPEGKPSWGIFSKIELQNQLTIRYALDQVNISNPNDAEAKARIYYDACIDTNETIEKLGEKPLVGVIKKLGGWHILPNTMIKQQKFDLQKLVQDVQNTYNLGGLFNWAVTEDDRNSSKHVIVLDQGSLNLPTRDNYLNKTAHKKVLDAYLDYMTRICVLLGANKSEARAQMTKVIQFETDLANITTPMEDRRDEEGLYNPFNISEWQKVAPFMNWTMFFNDAFKLVNRTILDSERIVVYAPDYFKNLTKIIRRYSKTEEDQRQSIVKLIKTDFKHLRLIIQLHLLLLLLHLHYFYFTTTSRTITSYMMWQVSRSLSTYLSKSFRDATKILRKALYGSEGTEESWRYCVTDTNNAIGFAVGAMFVREVFHGEAKTQGECMIDNIRNAFKENLKNLQWMDKETRKAAETKADAITDMIGFPDYILHKDELDKQYAELVVKPNEYFENNIAFNVFSLKNDLSKLDKPVNKTKWGMTPSTVNAYYTPTKNQIVFPAGILQLPFYDGDNPKCVNYGAMGVVMGHELTHAFDDQGREYDRFGNLNQWWNNATIKTFKERAHCFQRQYSNYSVDGQRLNGKQTLGENIADNGGLKASFHAYVNYSKTAKTNYTLPGLKYNHRQLFFISFAQVWCSAMTKESTKMQIEKDDHTIAKYRVIGPISNLKEFSEEFHCPLGSKMNPVKKCEVCVVFILIAYMDASAAMEQVVVKTEMQNNGEILLFYVDENGENEEGVLTTIENIENPEIQLQHDDSYIIEQHDGNAYELSQNTEITASRERWTEEETHRLLVFYNDNKQTFLTGSTKRKHLWAIACKTMLMNKNSTACDMKLRNLKAKYIEICKNTHKASDLSDVILNLCHQAFSDDPYFNSMVASTSEERDIKLPFTQKLDDGIVVLKKVNTNKSIDEKVEKMLQLYIKYKESFQKEYFTRNLWETIALELGEEDGLYWQKRFLNFKQHYICLLEKRKDSVCEINWPYMKLFDEIFKDDEEFSRKYPFIVTEVPIESSAPTNHDHDWLETEKMVLVKYIYDCFEDFEDPKIPNHFLWMEIGRLLDKSPEVCKSKYMELKDAHFNKYLEGGYDLRERKPIDIVFDYIVSKETEVQLTKEEPNQVVVQKVDEIDEIAQFLYENVEMYKDPICYFVCWGVISKKLRKSVVTCRKLWEELVTLYKSILNDKKEYPDMQIDWRYIELFDRIFDYGMDTNLLDGYEKAKEEKESEKIGVRKVNINMNNTESKHTDDDDFDERGFAKGSKRTGDSKAFKILEYYQKNKDKFSTTNRNKHSLWEVLAKQIGISATQCAHRFRNLKQVYTAYVQREINKPEMPIVWPYYALCKKVFGYRAIKARLKNGKNDSDTEEWSGKEINQLINYFAENFDEISNNVDDMSKWAVLAKLLDKSKVACKDKFMELHEDYQCVIVVSEDGVITNIENSQIIDETIEEPAIETKPPPKWPRRIKKRLVILYINYIRANKGKEINAKEMWQEIATKLDKNPVACRKMMIRLKNLYIKNAVNTEDAEKKITPLFRLVEKAMKLKPKFVKADKNKTQQEKVYKDVPMDSVSVHKALQYYLLHIEDFVNPKFEKKFLWTELANFISEPVNKVFNKVSYLKQAYNNDQITEDNAQFVDAVREITAKELAITLISDIENDGVKEYPERPWIDEETEQLLQWYLSNLDKFKNPKFVRSYLWIEASNILKRSPLDCSKKMSEIRTQYRNMVKENSEELGNWKFYDLCQKIYGTGKKTNPINA</sequence>
<keyword evidence="10" id="KW-1133">Transmembrane helix</keyword>
<feature type="domain" description="Myb-like" evidence="11">
    <location>
        <begin position="1230"/>
        <end position="1288"/>
    </location>
</feature>
<dbReference type="InterPro" id="IPR000718">
    <property type="entry name" value="Peptidase_M13"/>
</dbReference>
<keyword evidence="10" id="KW-0472">Membrane</keyword>
<dbReference type="GO" id="GO:0046872">
    <property type="term" value="F:metal ion binding"/>
    <property type="evidence" value="ECO:0007669"/>
    <property type="project" value="UniProtKB-KW"/>
</dbReference>
<dbReference type="Pfam" id="PF01431">
    <property type="entry name" value="Peptidase_M13"/>
    <property type="match status" value="1"/>
</dbReference>
<evidence type="ECO:0000256" key="3">
    <source>
        <dbReference type="ARBA" id="ARBA00007357"/>
    </source>
</evidence>
<dbReference type="PROSITE" id="PS51885">
    <property type="entry name" value="NEPRILYSIN"/>
    <property type="match status" value="1"/>
</dbReference>
<dbReference type="EMBL" id="JH668390">
    <property type="protein sequence ID" value="KAG6450619.1"/>
    <property type="molecule type" value="Genomic_DNA"/>
</dbReference>
<dbReference type="Proteomes" id="UP000791440">
    <property type="component" value="Unassembled WGS sequence"/>
</dbReference>
<dbReference type="GO" id="GO:0004222">
    <property type="term" value="F:metalloendopeptidase activity"/>
    <property type="evidence" value="ECO:0007669"/>
    <property type="project" value="InterPro"/>
</dbReference>
<evidence type="ECO:0000256" key="5">
    <source>
        <dbReference type="ARBA" id="ARBA00022723"/>
    </source>
</evidence>
<dbReference type="GO" id="GO:0005886">
    <property type="term" value="C:plasma membrane"/>
    <property type="evidence" value="ECO:0007669"/>
    <property type="project" value="UniProtKB-SubCell"/>
</dbReference>
<reference evidence="12" key="2">
    <citation type="submission" date="2020-12" db="EMBL/GenBank/DDBJ databases">
        <authorList>
            <person name="Kanost M."/>
        </authorList>
    </citation>
    <scope>NUCLEOTIDE SEQUENCE</scope>
</reference>
<accession>A0A922CM93</accession>
<reference evidence="12" key="1">
    <citation type="journal article" date="2016" name="Insect Biochem. Mol. Biol.">
        <title>Multifaceted biological insights from a draft genome sequence of the tobacco hornworm moth, Manduca sexta.</title>
        <authorList>
            <person name="Kanost M.R."/>
            <person name="Arrese E.L."/>
            <person name="Cao X."/>
            <person name="Chen Y.R."/>
            <person name="Chellapilla S."/>
            <person name="Goldsmith M.R."/>
            <person name="Grosse-Wilde E."/>
            <person name="Heckel D.G."/>
            <person name="Herndon N."/>
            <person name="Jiang H."/>
            <person name="Papanicolaou A."/>
            <person name="Qu J."/>
            <person name="Soulages J.L."/>
            <person name="Vogel H."/>
            <person name="Walters J."/>
            <person name="Waterhouse R.M."/>
            <person name="Ahn S.J."/>
            <person name="Almeida F.C."/>
            <person name="An C."/>
            <person name="Aqrawi P."/>
            <person name="Bretschneider A."/>
            <person name="Bryant W.B."/>
            <person name="Bucks S."/>
            <person name="Chao H."/>
            <person name="Chevignon G."/>
            <person name="Christen J.M."/>
            <person name="Clarke D.F."/>
            <person name="Dittmer N.T."/>
            <person name="Ferguson L.C.F."/>
            <person name="Garavelou S."/>
            <person name="Gordon K.H.J."/>
            <person name="Gunaratna R.T."/>
            <person name="Han Y."/>
            <person name="Hauser F."/>
            <person name="He Y."/>
            <person name="Heidel-Fischer H."/>
            <person name="Hirsh A."/>
            <person name="Hu Y."/>
            <person name="Jiang H."/>
            <person name="Kalra D."/>
            <person name="Klinner C."/>
            <person name="Konig C."/>
            <person name="Kovar C."/>
            <person name="Kroll A.R."/>
            <person name="Kuwar S.S."/>
            <person name="Lee S.L."/>
            <person name="Lehman R."/>
            <person name="Li K."/>
            <person name="Li Z."/>
            <person name="Liang H."/>
            <person name="Lovelace S."/>
            <person name="Lu Z."/>
            <person name="Mansfield J.H."/>
            <person name="McCulloch K.J."/>
            <person name="Mathew T."/>
            <person name="Morton B."/>
            <person name="Muzny D.M."/>
            <person name="Neunemann D."/>
            <person name="Ongeri F."/>
            <person name="Pauchet Y."/>
            <person name="Pu L.L."/>
            <person name="Pyrousis I."/>
            <person name="Rao X.J."/>
            <person name="Redding A."/>
            <person name="Roesel C."/>
            <person name="Sanchez-Gracia A."/>
            <person name="Schaack S."/>
            <person name="Shukla A."/>
            <person name="Tetreau G."/>
            <person name="Wang Y."/>
            <person name="Xiong G.H."/>
            <person name="Traut W."/>
            <person name="Walsh T.K."/>
            <person name="Worley K.C."/>
            <person name="Wu D."/>
            <person name="Wu W."/>
            <person name="Wu Y.Q."/>
            <person name="Zhang X."/>
            <person name="Zou Z."/>
            <person name="Zucker H."/>
            <person name="Briscoe A.D."/>
            <person name="Burmester T."/>
            <person name="Clem R.J."/>
            <person name="Feyereisen R."/>
            <person name="Grimmelikhuijzen C.J.P."/>
            <person name="Hamodrakas S.J."/>
            <person name="Hansson B.S."/>
            <person name="Huguet E."/>
            <person name="Jermiin L.S."/>
            <person name="Lan Q."/>
            <person name="Lehman H.K."/>
            <person name="Lorenzen M."/>
            <person name="Merzendorfer H."/>
            <person name="Michalopoulos I."/>
            <person name="Morton D.B."/>
            <person name="Muthukrishnan S."/>
            <person name="Oakeshott J.G."/>
            <person name="Palmer W."/>
            <person name="Park Y."/>
            <person name="Passarelli A.L."/>
            <person name="Rozas J."/>
            <person name="Schwartz L.M."/>
            <person name="Smith W."/>
            <person name="Southgate A."/>
            <person name="Vilcinskas A."/>
            <person name="Vogt R."/>
            <person name="Wang P."/>
            <person name="Werren J."/>
            <person name="Yu X.Q."/>
            <person name="Zhou J.J."/>
            <person name="Brown S.J."/>
            <person name="Scherer S.E."/>
            <person name="Richards S."/>
            <person name="Blissard G.W."/>
        </authorList>
    </citation>
    <scope>NUCLEOTIDE SEQUENCE</scope>
</reference>
<keyword evidence="8" id="KW-0482">Metalloprotease</keyword>
<evidence type="ECO:0000256" key="7">
    <source>
        <dbReference type="ARBA" id="ARBA00022833"/>
    </source>
</evidence>
<evidence type="ECO:0000256" key="4">
    <source>
        <dbReference type="ARBA" id="ARBA00022670"/>
    </source>
</evidence>